<dbReference type="AlphaFoldDB" id="A0A9J7BSR1"/>
<dbReference type="RefSeq" id="WP_260795563.1">
    <property type="nucleotide sequence ID" value="NZ_CP093313.1"/>
</dbReference>
<dbReference type="EMBL" id="CP093313">
    <property type="protein sequence ID" value="UWZ85931.1"/>
    <property type="molecule type" value="Genomic_DNA"/>
</dbReference>
<dbReference type="Gene3D" id="3.60.10.10">
    <property type="entry name" value="Endonuclease/exonuclease/phosphatase"/>
    <property type="match status" value="1"/>
</dbReference>
<dbReference type="PANTHER" id="PTHR14859">
    <property type="entry name" value="CALCOFLUOR WHITE HYPERSENSITIVE PROTEIN PRECURSOR"/>
    <property type="match status" value="1"/>
</dbReference>
<dbReference type="InterPro" id="IPR036691">
    <property type="entry name" value="Endo/exonu/phosph_ase_sf"/>
</dbReference>
<organism evidence="2 3">
    <name type="scientific">Occallatibacter riparius</name>
    <dbReference type="NCBI Taxonomy" id="1002689"/>
    <lineage>
        <taxon>Bacteria</taxon>
        <taxon>Pseudomonadati</taxon>
        <taxon>Acidobacteriota</taxon>
        <taxon>Terriglobia</taxon>
        <taxon>Terriglobales</taxon>
        <taxon>Acidobacteriaceae</taxon>
        <taxon>Occallatibacter</taxon>
    </lineage>
</organism>
<evidence type="ECO:0000259" key="1">
    <source>
        <dbReference type="Pfam" id="PF03372"/>
    </source>
</evidence>
<proteinExistence type="predicted"/>
<dbReference type="InterPro" id="IPR005135">
    <property type="entry name" value="Endo/exonuclease/phosphatase"/>
</dbReference>
<dbReference type="Proteomes" id="UP001059380">
    <property type="component" value="Chromosome"/>
</dbReference>
<dbReference type="Pfam" id="PF03372">
    <property type="entry name" value="Exo_endo_phos"/>
    <property type="match status" value="1"/>
</dbReference>
<evidence type="ECO:0000313" key="2">
    <source>
        <dbReference type="EMBL" id="UWZ85931.1"/>
    </source>
</evidence>
<evidence type="ECO:0000313" key="3">
    <source>
        <dbReference type="Proteomes" id="UP001059380"/>
    </source>
</evidence>
<keyword evidence="2" id="KW-0255">Endonuclease</keyword>
<dbReference type="KEGG" id="orp:MOP44_08295"/>
<dbReference type="GO" id="GO:0016020">
    <property type="term" value="C:membrane"/>
    <property type="evidence" value="ECO:0007669"/>
    <property type="project" value="GOC"/>
</dbReference>
<accession>A0A9J7BSR1</accession>
<keyword evidence="2" id="KW-0378">Hydrolase</keyword>
<dbReference type="PANTHER" id="PTHR14859:SF1">
    <property type="entry name" value="PGAP2-INTERACTING PROTEIN"/>
    <property type="match status" value="1"/>
</dbReference>
<keyword evidence="3" id="KW-1185">Reference proteome</keyword>
<keyword evidence="2" id="KW-0540">Nuclease</keyword>
<sequence>MITTSPNFRIATYNLHKCRGFDLRIVPERILTVLKELDADILCLQEVVNAPTGPSQWNQAHAIAETFPDFHVAFGANRPFHDGTYGNMTLSRFPIVSWRNHDLSRERREPRGVLQTEIEVARGAVMHVFNVHLGTGHMERRYQARKLLNPEVLEQSDLKGPRLVLGDFNEWTRGLTTRLLQSSFKTFRPRHAGKFPRTFPGMLPLVSLDHCYYDEPLQLQGSRLWRSRMALWASDHLPLIADFKLSNVAVMPKSGREHSAA</sequence>
<reference evidence="2" key="1">
    <citation type="submission" date="2021-04" db="EMBL/GenBank/DDBJ databases">
        <title>Phylogenetic analysis of Acidobacteriaceae.</title>
        <authorList>
            <person name="Qiu L."/>
            <person name="Zhang Q."/>
        </authorList>
    </citation>
    <scope>NUCLEOTIDE SEQUENCE</scope>
    <source>
        <strain evidence="2">DSM 25168</strain>
    </source>
</reference>
<dbReference type="SUPFAM" id="SSF56219">
    <property type="entry name" value="DNase I-like"/>
    <property type="match status" value="1"/>
</dbReference>
<dbReference type="GO" id="GO:0004519">
    <property type="term" value="F:endonuclease activity"/>
    <property type="evidence" value="ECO:0007669"/>
    <property type="project" value="UniProtKB-KW"/>
</dbReference>
<protein>
    <submittedName>
        <fullName evidence="2">Endonuclease/exonuclease/phosphatase family protein</fullName>
    </submittedName>
</protein>
<dbReference type="InterPro" id="IPR051916">
    <property type="entry name" value="GPI-anchor_lipid_remodeler"/>
</dbReference>
<feature type="domain" description="Endonuclease/exonuclease/phosphatase" evidence="1">
    <location>
        <begin position="11"/>
        <end position="236"/>
    </location>
</feature>
<name>A0A9J7BSR1_9BACT</name>
<gene>
    <name evidence="2" type="ORF">MOP44_08295</name>
</gene>
<dbReference type="GO" id="GO:0006506">
    <property type="term" value="P:GPI anchor biosynthetic process"/>
    <property type="evidence" value="ECO:0007669"/>
    <property type="project" value="TreeGrafter"/>
</dbReference>